<evidence type="ECO:0000256" key="1">
    <source>
        <dbReference type="SAM" id="MobiDB-lite"/>
    </source>
</evidence>
<accession>A0A8H6VJ23</accession>
<dbReference type="Proteomes" id="UP000660729">
    <property type="component" value="Unassembled WGS sequence"/>
</dbReference>
<name>A0A8H6VJ23_9PEZI</name>
<reference evidence="2" key="1">
    <citation type="submission" date="2020-04" db="EMBL/GenBank/DDBJ databases">
        <title>Draft genome resource of the tomato pathogen Pseudocercospora fuligena.</title>
        <authorList>
            <person name="Zaccaron A."/>
        </authorList>
    </citation>
    <scope>NUCLEOTIDE SEQUENCE</scope>
    <source>
        <strain evidence="2">PF001</strain>
    </source>
</reference>
<sequence>MPSTSNARATPPTVSSNTQAPPASGQKRMQHKQPTSFQFVTFGDVDHMRDSNALSRIRRHAMKDIGLQRRKPKKKRFVEVFDLDPDGSPEDERPVAQGTDLATTTTAEEVLPSPIPAVGGGGIHSFLSLPIDLSTDPIGKSLLSAIFIDDPTNTVSRQTAHRNDWFFAGLKDPASFNQILANSELHTEALRHPNRWPRETEISIRKSPAIYPSGSQIVKEWSI</sequence>
<evidence type="ECO:0000313" key="2">
    <source>
        <dbReference type="EMBL" id="KAF7189854.1"/>
    </source>
</evidence>
<dbReference type="OrthoDB" id="4159781at2759"/>
<dbReference type="AlphaFoldDB" id="A0A8H6VJ23"/>
<organism evidence="2 3">
    <name type="scientific">Pseudocercospora fuligena</name>
    <dbReference type="NCBI Taxonomy" id="685502"/>
    <lineage>
        <taxon>Eukaryota</taxon>
        <taxon>Fungi</taxon>
        <taxon>Dikarya</taxon>
        <taxon>Ascomycota</taxon>
        <taxon>Pezizomycotina</taxon>
        <taxon>Dothideomycetes</taxon>
        <taxon>Dothideomycetidae</taxon>
        <taxon>Mycosphaerellales</taxon>
        <taxon>Mycosphaerellaceae</taxon>
        <taxon>Pseudocercospora</taxon>
    </lineage>
</organism>
<gene>
    <name evidence="2" type="ORF">HII31_08961</name>
</gene>
<feature type="region of interest" description="Disordered" evidence="1">
    <location>
        <begin position="1"/>
        <end position="35"/>
    </location>
</feature>
<proteinExistence type="predicted"/>
<dbReference type="EMBL" id="JABCIY010000178">
    <property type="protein sequence ID" value="KAF7189854.1"/>
    <property type="molecule type" value="Genomic_DNA"/>
</dbReference>
<keyword evidence="3" id="KW-1185">Reference proteome</keyword>
<feature type="compositionally biased region" description="Polar residues" evidence="1">
    <location>
        <begin position="1"/>
        <end position="21"/>
    </location>
</feature>
<evidence type="ECO:0000313" key="3">
    <source>
        <dbReference type="Proteomes" id="UP000660729"/>
    </source>
</evidence>
<comment type="caution">
    <text evidence="2">The sequence shown here is derived from an EMBL/GenBank/DDBJ whole genome shotgun (WGS) entry which is preliminary data.</text>
</comment>
<protein>
    <submittedName>
        <fullName evidence="2">Uncharacterized protein</fullName>
    </submittedName>
</protein>